<proteinExistence type="predicted"/>
<dbReference type="KEGG" id="fnf:BSQ88_05010"/>
<dbReference type="AlphaFoldDB" id="A0A162JCA7"/>
<dbReference type="Proteomes" id="UP000075816">
    <property type="component" value="Unassembled WGS sequence"/>
</dbReference>
<evidence type="ECO:0000313" key="3">
    <source>
        <dbReference type="Proteomes" id="UP000075816"/>
    </source>
</evidence>
<sequence>MKKNVFMLGGFILLTSSALAKEALVLPEQKPEILVVEKPVEVIVYRDRVLETPAKWRPNGSIDIQYRVYGKTENKVASPRTVPPIPIEPPRIPLVPLEPPHIPLVPLEPPHIPLVPLLPPPTLEEDDGETHWQAASLLEGEGEVYDDEDVDDLSETVEIPPMQAAEALEEKEDEKTSKWARKKRYNTGRLQVEAKLNFTEKQSLEIRERVYHALRTTKVDENERYGKAAADEDELRLRHFYRFGNLGNSKVNASSRLEYNTLHNSEKMSGSAYLAFDISSYLFQNNFIKTDYFRVGPTYTYAMKNKTNYSNQIGLLLESYFSLPYNFGLELNVHPKYMAYNKEFEIGEGKTKKHEFYAEVEAKLFHSLNLYKNNKWRLDLNTEGGYDPYQFHQHKVVKNREKKVEKRAYSLYALPTLQLSYQATEYVNVYAAAGAEYRNWVDTAESTASHWRWQPTAWAGMKVTF</sequence>
<comment type="caution">
    <text evidence="2">The sequence shown here is derived from an EMBL/GenBank/DDBJ whole genome shotgun (WGS) entry which is preliminary data.</text>
</comment>
<name>A0A162JCA7_9FUSO</name>
<keyword evidence="1" id="KW-0732">Signal</keyword>
<dbReference type="EMBL" id="LVEA01000001">
    <property type="protein sequence ID" value="KYL05519.1"/>
    <property type="molecule type" value="Genomic_DNA"/>
</dbReference>
<dbReference type="eggNOG" id="ENOG502Z9AH">
    <property type="taxonomic scope" value="Bacteria"/>
</dbReference>
<reference evidence="2 3" key="1">
    <citation type="submission" date="2016-03" db="EMBL/GenBank/DDBJ databases">
        <title>Comparative genomics of human isolates of Fusobacterium necrophorum.</title>
        <authorList>
            <person name="Jensen A."/>
            <person name="Bank S."/>
            <person name="Andersen P.S."/>
            <person name="Kristensen L.H."/>
            <person name="Prag J."/>
        </authorList>
    </citation>
    <scope>NUCLEOTIDE SEQUENCE [LARGE SCALE GENOMIC DNA]</scope>
    <source>
        <strain evidence="2 3">LS_1264</strain>
    </source>
</reference>
<protein>
    <submittedName>
        <fullName evidence="2">Porin</fullName>
    </submittedName>
</protein>
<gene>
    <name evidence="2" type="ORF">A2J07_01925</name>
</gene>
<accession>A0A162JCA7</accession>
<organism evidence="2 3">
    <name type="scientific">Fusobacterium necrophorum subsp. funduliforme</name>
    <dbReference type="NCBI Taxonomy" id="143387"/>
    <lineage>
        <taxon>Bacteria</taxon>
        <taxon>Fusobacteriati</taxon>
        <taxon>Fusobacteriota</taxon>
        <taxon>Fusobacteriia</taxon>
        <taxon>Fusobacteriales</taxon>
        <taxon>Fusobacteriaceae</taxon>
        <taxon>Fusobacterium</taxon>
    </lineage>
</organism>
<evidence type="ECO:0000256" key="1">
    <source>
        <dbReference type="SAM" id="SignalP"/>
    </source>
</evidence>
<dbReference type="RefSeq" id="WP_062624761.1">
    <property type="nucleotide sequence ID" value="NZ_CAXOUM010000027.1"/>
</dbReference>
<feature type="signal peptide" evidence="1">
    <location>
        <begin position="1"/>
        <end position="20"/>
    </location>
</feature>
<feature type="chain" id="PRO_5030022294" evidence="1">
    <location>
        <begin position="21"/>
        <end position="465"/>
    </location>
</feature>
<evidence type="ECO:0000313" key="2">
    <source>
        <dbReference type="EMBL" id="KYL05519.1"/>
    </source>
</evidence>